<evidence type="ECO:0000256" key="6">
    <source>
        <dbReference type="ARBA" id="ARBA00022777"/>
    </source>
</evidence>
<dbReference type="Gene3D" id="3.30.230.10">
    <property type="match status" value="1"/>
</dbReference>
<dbReference type="GO" id="GO:0019288">
    <property type="term" value="P:isopentenyl diphosphate biosynthetic process, methylerythritol 4-phosphate pathway"/>
    <property type="evidence" value="ECO:0007669"/>
    <property type="project" value="UniProtKB-UniRule"/>
</dbReference>
<dbReference type="GO" id="GO:0050515">
    <property type="term" value="F:4-(cytidine 5'-diphospho)-2-C-methyl-D-erythritol kinase activity"/>
    <property type="evidence" value="ECO:0007669"/>
    <property type="project" value="UniProtKB-UniRule"/>
</dbReference>
<dbReference type="PANTHER" id="PTHR43527">
    <property type="entry name" value="4-DIPHOSPHOCYTIDYL-2-C-METHYL-D-ERYTHRITOL KINASE, CHLOROPLASTIC"/>
    <property type="match status" value="1"/>
</dbReference>
<keyword evidence="5 10" id="KW-0547">Nucleotide-binding</keyword>
<dbReference type="Gene3D" id="3.30.70.890">
    <property type="entry name" value="GHMP kinase, C-terminal domain"/>
    <property type="match status" value="1"/>
</dbReference>
<sequence length="302" mass="31209">MPRIKVRAPAKINLALHVTGQRDDGYHLLDSLVVFAPVHDVLYLVTPANGLSLTVEGPEAAGVPADMSNLALRAAQGLTDAVAVSLEKNLPSAAGVGGGSADAAAVIRALMLCDPAFDGLEPRARETAMMARLAQAKGLEALGADVPMCLPNVPQRVRGIGEDSEVVGLPPVPAVLVNPRVPVSTPKVFKAMTKRDNPGLPDLPKLPDAAALIDYLHGTRNDMQEAAIALEPAIAEVLEAIGAQPGCGLARMSGSGATCFGLFADETKAQAAAEALHKAHPDWWIAGGVLGSQFNLGLPEVS</sequence>
<feature type="domain" description="GHMP kinase C-terminal" evidence="12">
    <location>
        <begin position="211"/>
        <end position="280"/>
    </location>
</feature>
<dbReference type="AlphaFoldDB" id="A0A0P1GF49"/>
<evidence type="ECO:0000259" key="12">
    <source>
        <dbReference type="Pfam" id="PF08544"/>
    </source>
</evidence>
<keyword evidence="4 10" id="KW-0808">Transferase</keyword>
<proteinExistence type="inferred from homology"/>
<evidence type="ECO:0000256" key="7">
    <source>
        <dbReference type="ARBA" id="ARBA00022840"/>
    </source>
</evidence>
<evidence type="ECO:0000313" key="13">
    <source>
        <dbReference type="EMBL" id="CUH75112.1"/>
    </source>
</evidence>
<name>A0A0P1GF49_9RHOB</name>
<evidence type="ECO:0000256" key="4">
    <source>
        <dbReference type="ARBA" id="ARBA00022679"/>
    </source>
</evidence>
<dbReference type="PIRSF" id="PIRSF010376">
    <property type="entry name" value="IspE"/>
    <property type="match status" value="1"/>
</dbReference>
<evidence type="ECO:0000313" key="14">
    <source>
        <dbReference type="Proteomes" id="UP000054935"/>
    </source>
</evidence>
<comment type="catalytic activity">
    <reaction evidence="10">
        <text>4-CDP-2-C-methyl-D-erythritol + ATP = 4-CDP-2-C-methyl-D-erythritol 2-phosphate + ADP + H(+)</text>
        <dbReference type="Rhea" id="RHEA:18437"/>
        <dbReference type="ChEBI" id="CHEBI:15378"/>
        <dbReference type="ChEBI" id="CHEBI:30616"/>
        <dbReference type="ChEBI" id="CHEBI:57823"/>
        <dbReference type="ChEBI" id="CHEBI:57919"/>
        <dbReference type="ChEBI" id="CHEBI:456216"/>
        <dbReference type="EC" id="2.7.1.148"/>
    </reaction>
</comment>
<evidence type="ECO:0000256" key="1">
    <source>
        <dbReference type="ARBA" id="ARBA00009684"/>
    </source>
</evidence>
<evidence type="ECO:0000256" key="9">
    <source>
        <dbReference type="ARBA" id="ARBA00032554"/>
    </source>
</evidence>
<feature type="active site" evidence="10">
    <location>
        <position position="11"/>
    </location>
</feature>
<dbReference type="SUPFAM" id="SSF55060">
    <property type="entry name" value="GHMP Kinase, C-terminal domain"/>
    <property type="match status" value="1"/>
</dbReference>
<evidence type="ECO:0000256" key="8">
    <source>
        <dbReference type="ARBA" id="ARBA00023229"/>
    </source>
</evidence>
<dbReference type="PANTHER" id="PTHR43527:SF2">
    <property type="entry name" value="4-DIPHOSPHOCYTIDYL-2-C-METHYL-D-ERYTHRITOL KINASE, CHLOROPLASTIC"/>
    <property type="match status" value="1"/>
</dbReference>
<dbReference type="InterPro" id="IPR004424">
    <property type="entry name" value="IspE"/>
</dbReference>
<dbReference type="NCBIfam" id="NF011202">
    <property type="entry name" value="PRK14608.1"/>
    <property type="match status" value="1"/>
</dbReference>
<evidence type="ECO:0000256" key="5">
    <source>
        <dbReference type="ARBA" id="ARBA00022741"/>
    </source>
</evidence>
<dbReference type="InterPro" id="IPR020568">
    <property type="entry name" value="Ribosomal_Su5_D2-typ_SF"/>
</dbReference>
<dbReference type="OrthoDB" id="9809438at2"/>
<protein>
    <recommendedName>
        <fullName evidence="3 10">4-diphosphocytidyl-2-C-methyl-D-erythritol kinase</fullName>
        <shortName evidence="10">CMK</shortName>
        <ecNumber evidence="2 10">2.7.1.148</ecNumber>
    </recommendedName>
    <alternativeName>
        <fullName evidence="9 10">4-(cytidine-5'-diphospho)-2-C-methyl-D-erythritol kinase</fullName>
    </alternativeName>
</protein>
<feature type="binding site" evidence="10">
    <location>
        <begin position="91"/>
        <end position="101"/>
    </location>
    <ligand>
        <name>ATP</name>
        <dbReference type="ChEBI" id="CHEBI:30616"/>
    </ligand>
</feature>
<evidence type="ECO:0000259" key="11">
    <source>
        <dbReference type="Pfam" id="PF00288"/>
    </source>
</evidence>
<dbReference type="GO" id="GO:0005524">
    <property type="term" value="F:ATP binding"/>
    <property type="evidence" value="ECO:0007669"/>
    <property type="project" value="UniProtKB-UniRule"/>
</dbReference>
<dbReference type="InterPro" id="IPR014721">
    <property type="entry name" value="Ribsml_uS5_D2-typ_fold_subgr"/>
</dbReference>
<dbReference type="Proteomes" id="UP000054935">
    <property type="component" value="Unassembled WGS sequence"/>
</dbReference>
<evidence type="ECO:0000256" key="3">
    <source>
        <dbReference type="ARBA" id="ARBA00017473"/>
    </source>
</evidence>
<keyword evidence="6 10" id="KW-0418">Kinase</keyword>
<accession>A0A0P1GF49</accession>
<dbReference type="GO" id="GO:0016114">
    <property type="term" value="P:terpenoid biosynthetic process"/>
    <property type="evidence" value="ECO:0007669"/>
    <property type="project" value="InterPro"/>
</dbReference>
<gene>
    <name evidence="10 13" type="primary">ispE</name>
    <name evidence="13" type="ORF">TRN7648_00266</name>
</gene>
<comment type="function">
    <text evidence="10">Catalyzes the phosphorylation of the position 2 hydroxy group of 4-diphosphocytidyl-2C-methyl-D-erythritol.</text>
</comment>
<dbReference type="EMBL" id="CYSE01000001">
    <property type="protein sequence ID" value="CUH75112.1"/>
    <property type="molecule type" value="Genomic_DNA"/>
</dbReference>
<evidence type="ECO:0000256" key="2">
    <source>
        <dbReference type="ARBA" id="ARBA00012052"/>
    </source>
</evidence>
<dbReference type="InterPro" id="IPR006204">
    <property type="entry name" value="GHMP_kinase_N_dom"/>
</dbReference>
<dbReference type="RefSeq" id="WP_058245838.1">
    <property type="nucleotide sequence ID" value="NZ_CYSE01000001.1"/>
</dbReference>
<feature type="active site" evidence="10">
    <location>
        <position position="145"/>
    </location>
</feature>
<dbReference type="UniPathway" id="UPA00056">
    <property type="reaction ID" value="UER00094"/>
</dbReference>
<dbReference type="Pfam" id="PF08544">
    <property type="entry name" value="GHMP_kinases_C"/>
    <property type="match status" value="1"/>
</dbReference>
<evidence type="ECO:0000256" key="10">
    <source>
        <dbReference type="HAMAP-Rule" id="MF_00061"/>
    </source>
</evidence>
<comment type="similarity">
    <text evidence="1 10">Belongs to the GHMP kinase family. IspE subfamily.</text>
</comment>
<keyword evidence="8 10" id="KW-0414">Isoprene biosynthesis</keyword>
<dbReference type="InterPro" id="IPR036554">
    <property type="entry name" value="GHMP_kinase_C_sf"/>
</dbReference>
<keyword evidence="14" id="KW-1185">Reference proteome</keyword>
<keyword evidence="7 10" id="KW-0067">ATP-binding</keyword>
<organism evidence="13 14">
    <name type="scientific">Tropicibacter naphthalenivorans</name>
    <dbReference type="NCBI Taxonomy" id="441103"/>
    <lineage>
        <taxon>Bacteria</taxon>
        <taxon>Pseudomonadati</taxon>
        <taxon>Pseudomonadota</taxon>
        <taxon>Alphaproteobacteria</taxon>
        <taxon>Rhodobacterales</taxon>
        <taxon>Roseobacteraceae</taxon>
        <taxon>Tropicibacter</taxon>
    </lineage>
</organism>
<feature type="domain" description="GHMP kinase N-terminal" evidence="11">
    <location>
        <begin position="70"/>
        <end position="149"/>
    </location>
</feature>
<reference evidence="13 14" key="1">
    <citation type="submission" date="2015-09" db="EMBL/GenBank/DDBJ databases">
        <authorList>
            <consortium name="Swine Surveillance"/>
        </authorList>
    </citation>
    <scope>NUCLEOTIDE SEQUENCE [LARGE SCALE GENOMIC DNA]</scope>
    <source>
        <strain evidence="13 14">CECT 7648</strain>
    </source>
</reference>
<comment type="pathway">
    <text evidence="10">Isoprenoid biosynthesis; isopentenyl diphosphate biosynthesis via DXP pathway; isopentenyl diphosphate from 1-deoxy-D-xylulose 5-phosphate: step 3/6.</text>
</comment>
<dbReference type="EC" id="2.7.1.148" evidence="2 10"/>
<dbReference type="Pfam" id="PF00288">
    <property type="entry name" value="GHMP_kinases_N"/>
    <property type="match status" value="1"/>
</dbReference>
<dbReference type="HAMAP" id="MF_00061">
    <property type="entry name" value="IspE"/>
    <property type="match status" value="1"/>
</dbReference>
<dbReference type="InterPro" id="IPR013750">
    <property type="entry name" value="GHMP_kinase_C_dom"/>
</dbReference>
<dbReference type="SUPFAM" id="SSF54211">
    <property type="entry name" value="Ribosomal protein S5 domain 2-like"/>
    <property type="match status" value="1"/>
</dbReference>
<dbReference type="STRING" id="441103.TRN7648_00266"/>